<comment type="subcellular location">
    <subcellularLocation>
        <location evidence="1">Cytoplasmic vesicle</location>
        <location evidence="1">Secretory vesicle</location>
    </subcellularLocation>
</comment>
<feature type="region of interest" description="Disordered" evidence="8">
    <location>
        <begin position="1"/>
        <end position="23"/>
    </location>
</feature>
<accession>A0AA35KRC9</accession>
<dbReference type="InterPro" id="IPR010326">
    <property type="entry name" value="EXOC3/Sec6"/>
</dbReference>
<dbReference type="InterPro" id="IPR042532">
    <property type="entry name" value="EXOC3/Sec6_C"/>
</dbReference>
<evidence type="ECO:0000256" key="2">
    <source>
        <dbReference type="ARBA" id="ARBA00009447"/>
    </source>
</evidence>
<evidence type="ECO:0000313" key="10">
    <source>
        <dbReference type="Proteomes" id="UP001178461"/>
    </source>
</evidence>
<keyword evidence="4" id="KW-0968">Cytoplasmic vesicle</keyword>
<keyword evidence="10" id="KW-1185">Reference proteome</keyword>
<dbReference type="GO" id="GO:0000145">
    <property type="term" value="C:exocyst"/>
    <property type="evidence" value="ECO:0007669"/>
    <property type="project" value="InterPro"/>
</dbReference>
<reference evidence="9" key="1">
    <citation type="submission" date="2022-12" db="EMBL/GenBank/DDBJ databases">
        <authorList>
            <person name="Alioto T."/>
            <person name="Alioto T."/>
            <person name="Gomez Garrido J."/>
        </authorList>
    </citation>
    <scope>NUCLEOTIDE SEQUENCE</scope>
</reference>
<gene>
    <name evidence="9" type="ORF">PODLI_1B027337</name>
</gene>
<dbReference type="Gene3D" id="1.10.357.70">
    <property type="entry name" value="Exocyst complex component Sec6, C-terminal domain"/>
    <property type="match status" value="1"/>
</dbReference>
<dbReference type="GO" id="GO:0000149">
    <property type="term" value="F:SNARE binding"/>
    <property type="evidence" value="ECO:0007669"/>
    <property type="project" value="TreeGrafter"/>
</dbReference>
<dbReference type="AlphaFoldDB" id="A0AA35KRC9"/>
<dbReference type="PANTHER" id="PTHR21292">
    <property type="entry name" value="EXOCYST COMPLEX COMPONENT SEC6-RELATED"/>
    <property type="match status" value="1"/>
</dbReference>
<dbReference type="EMBL" id="OX395133">
    <property type="protein sequence ID" value="CAI5782188.1"/>
    <property type="molecule type" value="Genomic_DNA"/>
</dbReference>
<evidence type="ECO:0000256" key="7">
    <source>
        <dbReference type="ARBA" id="ARBA00070834"/>
    </source>
</evidence>
<evidence type="ECO:0000256" key="1">
    <source>
        <dbReference type="ARBA" id="ARBA00004398"/>
    </source>
</evidence>
<evidence type="ECO:0000256" key="3">
    <source>
        <dbReference type="ARBA" id="ARBA00022483"/>
    </source>
</evidence>
<dbReference type="GO" id="GO:0030133">
    <property type="term" value="C:transport vesicle"/>
    <property type="evidence" value="ECO:0007669"/>
    <property type="project" value="UniProtKB-SubCell"/>
</dbReference>
<dbReference type="Gene3D" id="1.10.357.50">
    <property type="match status" value="1"/>
</dbReference>
<dbReference type="Proteomes" id="UP001178461">
    <property type="component" value="Chromosome 8"/>
</dbReference>
<dbReference type="GO" id="GO:0006887">
    <property type="term" value="P:exocytosis"/>
    <property type="evidence" value="ECO:0007669"/>
    <property type="project" value="UniProtKB-KW"/>
</dbReference>
<keyword evidence="3" id="KW-0268">Exocytosis</keyword>
<feature type="compositionally biased region" description="Basic and acidic residues" evidence="8">
    <location>
        <begin position="10"/>
        <end position="23"/>
    </location>
</feature>
<dbReference type="FunFam" id="1.10.357.70:FF:000001">
    <property type="entry name" value="Exocyst complex component 3"/>
    <property type="match status" value="1"/>
</dbReference>
<dbReference type="PANTHER" id="PTHR21292:SF12">
    <property type="entry name" value="EXOCYST COMPLEX COMPONENT 3-LIKE PROTEIN"/>
    <property type="match status" value="1"/>
</dbReference>
<comment type="similarity">
    <text evidence="2">Belongs to the SEC6 family.</text>
</comment>
<dbReference type="GO" id="GO:0051601">
    <property type="term" value="P:exocyst localization"/>
    <property type="evidence" value="ECO:0007669"/>
    <property type="project" value="TreeGrafter"/>
</dbReference>
<comment type="function">
    <text evidence="5">As part of the exocyst, may play a role in regulated exocytosis of insulin granules.</text>
</comment>
<name>A0AA35KRC9_9SAUR</name>
<comment type="subunit">
    <text evidence="6">Interacts with EXOC2, EXOC4 and EXOC5; may be part of the exocyst.</text>
</comment>
<dbReference type="FunFam" id="1.10.357.50:FF:000009">
    <property type="entry name" value="Exocyst complex component 3-like 1"/>
    <property type="match status" value="1"/>
</dbReference>
<dbReference type="Pfam" id="PF06046">
    <property type="entry name" value="Sec6"/>
    <property type="match status" value="1"/>
</dbReference>
<sequence>MGMSAEEDDSTRSKDQEWPEVEKAEKLARGAALKWASGVFYRPDKLEGLEEYRIREIQRNSSIQSRIKSTVQSYLEGVSTGLEQLHSATADVQHVRQALRNICQSLASGTDSFQSLQRLREVAVEHAQLGSVAQTLPQLFSVHKLLSETFDLLQNHHLLEAHAGFMELESLRDSILFQLHHHNLLSSSHLASVESYFRGLLELNDALAQHLWHVVAHSTRLVSEDPSLFVSTLRIIEREESIDAALLLRTQLPSGFLPPGRPKCWRQKFFQVIQDTIVASHFQAMPSNAQGQHLAQHLASLQNSILAELCVVKDLMAQCCPPHYNIVAAFAAMYHQSLAKHLHHILTRELEKQEVFTLLQWALHVYPSSEMMTHPSLLPEVDITVLGPLLPVDTVDYLEETYVGKVQASFAQWMQKTLEMEFKEWFSEEEPESDYQGCFQTSLPMIVMKMLDENIRVASLISDTLQQKLCNMALEELEVFLGSLYEDLVGFGKEHQREPATSKCYVPYLLSTLNNCQALSTSIAALCEGRSTSSEANKMSSTLHVALEKAQKKACQLLLEEMLKDLQSPFAQMPSRQWLSGESQVLSSICEVVEMHMKFFCRTHRPISMHLLSETERLVMSQYVRALLQKRLVCRNAEERSRMARQMVQDASQLTELFCSLGLEENEQTLRVIADLQELVSLKDPSMLSLEVLGFVTKYPDISEDHISMLLHLRGDISKEIHNNVLEIMVQNPQVLPENYRPVFSNIFVPAPEPPFCLGKSKCA</sequence>
<protein>
    <recommendedName>
        <fullName evidence="7">Exocyst complex component 3-like protein</fullName>
    </recommendedName>
</protein>
<evidence type="ECO:0000256" key="8">
    <source>
        <dbReference type="SAM" id="MobiDB-lite"/>
    </source>
</evidence>
<evidence type="ECO:0000256" key="5">
    <source>
        <dbReference type="ARBA" id="ARBA00057986"/>
    </source>
</evidence>
<evidence type="ECO:0000313" key="9">
    <source>
        <dbReference type="EMBL" id="CAI5782188.1"/>
    </source>
</evidence>
<proteinExistence type="inferred from homology"/>
<evidence type="ECO:0000256" key="6">
    <source>
        <dbReference type="ARBA" id="ARBA00065845"/>
    </source>
</evidence>
<organism evidence="9 10">
    <name type="scientific">Podarcis lilfordi</name>
    <name type="common">Lilford's wall lizard</name>
    <dbReference type="NCBI Taxonomy" id="74358"/>
    <lineage>
        <taxon>Eukaryota</taxon>
        <taxon>Metazoa</taxon>
        <taxon>Chordata</taxon>
        <taxon>Craniata</taxon>
        <taxon>Vertebrata</taxon>
        <taxon>Euteleostomi</taxon>
        <taxon>Lepidosauria</taxon>
        <taxon>Squamata</taxon>
        <taxon>Bifurcata</taxon>
        <taxon>Unidentata</taxon>
        <taxon>Episquamata</taxon>
        <taxon>Laterata</taxon>
        <taxon>Lacertibaenia</taxon>
        <taxon>Lacertidae</taxon>
        <taxon>Podarcis</taxon>
    </lineage>
</organism>
<evidence type="ECO:0000256" key="4">
    <source>
        <dbReference type="ARBA" id="ARBA00023329"/>
    </source>
</evidence>